<dbReference type="GO" id="GO:0016020">
    <property type="term" value="C:membrane"/>
    <property type="evidence" value="ECO:0007669"/>
    <property type="project" value="InterPro"/>
</dbReference>
<evidence type="ECO:0000313" key="1">
    <source>
        <dbReference type="EMBL" id="SUH33957.1"/>
    </source>
</evidence>
<reference evidence="1 2" key="1">
    <citation type="submission" date="2018-06" db="EMBL/GenBank/DDBJ databases">
        <authorList>
            <consortium name="Pathogen Informatics"/>
            <person name="Doyle S."/>
        </authorList>
    </citation>
    <scope>NUCLEOTIDE SEQUENCE [LARGE SCALE GENOMIC DNA]</scope>
    <source>
        <strain evidence="1 2">NCTC8261</strain>
    </source>
</reference>
<dbReference type="EMBL" id="UGXT01000002">
    <property type="protein sequence ID" value="SUH33957.1"/>
    <property type="molecule type" value="Genomic_DNA"/>
</dbReference>
<dbReference type="SUPFAM" id="SSF53062">
    <property type="entry name" value="PTS system fructose IIA component-like"/>
    <property type="match status" value="1"/>
</dbReference>
<accession>A0A379WIJ8</accession>
<dbReference type="InterPro" id="IPR036662">
    <property type="entry name" value="PTS_EIIA_man-typ_sf"/>
</dbReference>
<gene>
    <name evidence="1" type="ORF">NCTC8261_00125</name>
</gene>
<dbReference type="GO" id="GO:0009401">
    <property type="term" value="P:phosphoenolpyruvate-dependent sugar phosphotransferase system"/>
    <property type="evidence" value="ECO:0007669"/>
    <property type="project" value="InterPro"/>
</dbReference>
<organism evidence="1 2">
    <name type="scientific">Salmonella enterica I</name>
    <dbReference type="NCBI Taxonomy" id="59201"/>
    <lineage>
        <taxon>Bacteria</taxon>
        <taxon>Pseudomonadati</taxon>
        <taxon>Pseudomonadota</taxon>
        <taxon>Gammaproteobacteria</taxon>
        <taxon>Enterobacterales</taxon>
        <taxon>Enterobacteriaceae</taxon>
        <taxon>Salmonella</taxon>
    </lineage>
</organism>
<proteinExistence type="predicted"/>
<name>A0A379WIJ8_SALET</name>
<evidence type="ECO:0000313" key="2">
    <source>
        <dbReference type="Proteomes" id="UP000254712"/>
    </source>
</evidence>
<protein>
    <submittedName>
        <fullName evidence="1">PTS system protein</fullName>
    </submittedName>
</protein>
<dbReference type="AlphaFoldDB" id="A0A379WIJ8"/>
<sequence length="57" mass="6346">MTTTQPLPHILLLTHGGWGQPLCNSLRMVTGEIKGVTEIALMLSIRWASFINASRPW</sequence>
<dbReference type="Proteomes" id="UP000254712">
    <property type="component" value="Unassembled WGS sequence"/>
</dbReference>